<name>A0A1R4ICY2_9LACT</name>
<proteinExistence type="predicted"/>
<evidence type="ECO:0000313" key="2">
    <source>
        <dbReference type="EMBL" id="SJN17687.1"/>
    </source>
</evidence>
<dbReference type="EMBL" id="FUKW01000008">
    <property type="protein sequence ID" value="SJN17687.1"/>
    <property type="molecule type" value="Genomic_DNA"/>
</dbReference>
<organism evidence="2 3">
    <name type="scientific">Marinilactibacillus psychrotolerans 42ea</name>
    <dbReference type="NCBI Taxonomy" id="1255609"/>
    <lineage>
        <taxon>Bacteria</taxon>
        <taxon>Bacillati</taxon>
        <taxon>Bacillota</taxon>
        <taxon>Bacilli</taxon>
        <taxon>Lactobacillales</taxon>
        <taxon>Carnobacteriaceae</taxon>
        <taxon>Marinilactibacillus</taxon>
    </lineage>
</organism>
<dbReference type="Pfam" id="PF18848">
    <property type="entry name" value="baeRF_family6"/>
    <property type="match status" value="1"/>
</dbReference>
<dbReference type="InterPro" id="IPR040628">
    <property type="entry name" value="BaeRF_family6"/>
</dbReference>
<protein>
    <recommendedName>
        <fullName evidence="1">Bacterial archaeo-eukaryotic release factor family 6 domain-containing protein</fullName>
    </recommendedName>
</protein>
<dbReference type="RefSeq" id="WP_138471625.1">
    <property type="nucleotide sequence ID" value="NZ_FUKW01000008.1"/>
</dbReference>
<sequence>MKELFAFPTDEIMKSDEVYLSISLNAQANAFETEANQIQFQNLLKEAKEKICDVYDEKTCDTFLEQIKDLRNDSDFWRRASESIVFYVTQTEAFFYRLGAPVKNEVVLSEQAYVLPLIPNFQYVSYYHLLGLNHDKCTLYNGRGAQLQEIPLPEDAPTDLEKALGKELTGGELNTADYNGSVGQGMFHGHNEKSNEVQIDQNNYFRAVDKYVYENYSKPTELPLVLFALPENISDFEKISKNPHLDETKVEGSTAQLSSAQIQDKASEVVTEIIDRRYKALVEKFNETTPEFRLEAQYNDLAMASIQGKIDTLLIEDHYQVHGVIDENGQYKEGAEINAYVNQLVQNVLKTNGKVYILDKASMPSDTGIAATLRF</sequence>
<reference evidence="2 3" key="1">
    <citation type="submission" date="2017-02" db="EMBL/GenBank/DDBJ databases">
        <authorList>
            <person name="Peterson S.W."/>
        </authorList>
    </citation>
    <scope>NUCLEOTIDE SEQUENCE [LARGE SCALE GENOMIC DNA]</scope>
    <source>
        <strain evidence="2 3">42ea</strain>
    </source>
</reference>
<dbReference type="AlphaFoldDB" id="A0A1R4ICY2"/>
<evidence type="ECO:0000313" key="3">
    <source>
        <dbReference type="Proteomes" id="UP000195611"/>
    </source>
</evidence>
<feature type="domain" description="Bacterial archaeo-eukaryotic release factor family 6" evidence="1">
    <location>
        <begin position="126"/>
        <end position="272"/>
    </location>
</feature>
<dbReference type="Proteomes" id="UP000195611">
    <property type="component" value="Unassembled WGS sequence"/>
</dbReference>
<evidence type="ECO:0000259" key="1">
    <source>
        <dbReference type="Pfam" id="PF18848"/>
    </source>
</evidence>
<gene>
    <name evidence="2" type="ORF">FM115_00540</name>
</gene>
<accession>A0A1R4ICY2</accession>